<dbReference type="InterPro" id="IPR012910">
    <property type="entry name" value="Plug_dom"/>
</dbReference>
<dbReference type="InterPro" id="IPR037066">
    <property type="entry name" value="Plug_dom_sf"/>
</dbReference>
<evidence type="ECO:0000313" key="10">
    <source>
        <dbReference type="EMBL" id="MEJ2902380.1"/>
    </source>
</evidence>
<evidence type="ECO:0000256" key="8">
    <source>
        <dbReference type="SAM" id="SignalP"/>
    </source>
</evidence>
<evidence type="ECO:0000256" key="6">
    <source>
        <dbReference type="ARBA" id="ARBA00023237"/>
    </source>
</evidence>
<keyword evidence="3 7" id="KW-1134">Transmembrane beta strand</keyword>
<gene>
    <name evidence="10" type="ORF">WAE58_08080</name>
</gene>
<dbReference type="Pfam" id="PF07715">
    <property type="entry name" value="Plug"/>
    <property type="match status" value="1"/>
</dbReference>
<dbReference type="SUPFAM" id="SSF49464">
    <property type="entry name" value="Carboxypeptidase regulatory domain-like"/>
    <property type="match status" value="1"/>
</dbReference>
<dbReference type="InterPro" id="IPR023997">
    <property type="entry name" value="TonB-dep_OMP_SusC/RagA_CS"/>
</dbReference>
<dbReference type="Gene3D" id="2.60.40.1120">
    <property type="entry name" value="Carboxypeptidase-like, regulatory domain"/>
    <property type="match status" value="1"/>
</dbReference>
<sequence length="1017" mass="112138">MSFFTIKGTVRWYALLIFLILQCSFTVFAQNSINVAGRVTGKDDKLPIPGVSVKVKGTGTGISTDKDGKFALNTTSNSTIVFTSVGYVTQELPASATMNVSLVPEDNNLEEVTVVGVTIKKKDLTGSVAGITDKTISELPVTNVNQAMQGRIAGVLVQSNDPRPGGGVSIKVRGNNSIKFGADPIYVVDGLVIEQAFNTINPDDIASIDVLKDASATALYGSRGANGVILITTKKGKSGEGKIEYSAWVGVQSFTRNLSYLNAQQIVDLRLDAYANKYMDANPTADRQAYINTLLGPNSIAFGADELAVYNRGESYNWLDQITKKGIQQNHTATFSKGGEDGSMYVSFNYTDQGGLLKTSNYKRYGGQTNLDQKIKPWFKIGTNTGFSRTEESYIDGGVFGIAANANPLLPIDDKITYLSWKGIQSTDLYNPIRSLTIDGKGKQNRLLTSNYAVATPIPGLNIRTGISFDVRSQDYFNYIPKDLGQSLRNSYNGRATQKKESWMNWQWDNSVSYDKSYGKHNFSGLVSFGLTQNNYNYNQIDASGFATDDFSYKYLGGAYLKEQFQLGSDFVTNSLISYVARFNYNYDNKYFATLTGRYDGSSRFGNGNKWGLFPSLALAWDISKESFFEGINVDALKLRAGYGIAGNQNIPNFAYRSLYRPVFSDNSVTYVSDGRLGNPNLVWEKQKQLNLGVDVALLNSRLSFSADYFVIHNDDLLMERTLSTTSGFKNTIDNVGSLLNKGVEFNVNAKIIDQEDFKWDFGVNLSSYKNKITKLYGSVDAIYNYGGFTGVDIQREGNLFLNQSLNSIYTYKFEKIAQQSDLERIKDIDYGGRVIHPGDIIPVDVNGDNKIDDADRIVVGKKDPKFYGGFSTNFAYKNLSLNAVFNYNYGGKAISGLYEGLLNGSGEYAGITDVLDRWTPENTNSNIPRAYTGSGRYGVGETDYAVQNASFLRMAALSLSYNFTEGFVKKAKMSNLRVYVTGRNLFTITKYKGYDPEGGDGYPTSKMFVAGINVGF</sequence>
<dbReference type="SUPFAM" id="SSF56935">
    <property type="entry name" value="Porins"/>
    <property type="match status" value="1"/>
</dbReference>
<dbReference type="RefSeq" id="WP_337716087.1">
    <property type="nucleotide sequence ID" value="NZ_JBBEUB010000002.1"/>
</dbReference>
<dbReference type="InterPro" id="IPR008969">
    <property type="entry name" value="CarboxyPept-like_regulatory"/>
</dbReference>
<feature type="chain" id="PRO_5046945848" evidence="8">
    <location>
        <begin position="30"/>
        <end position="1017"/>
    </location>
</feature>
<dbReference type="EMBL" id="JBBEUB010000002">
    <property type="protein sequence ID" value="MEJ2902380.1"/>
    <property type="molecule type" value="Genomic_DNA"/>
</dbReference>
<reference evidence="10 11" key="1">
    <citation type="submission" date="2024-03" db="EMBL/GenBank/DDBJ databases">
        <title>Sequence of Lycoming College Course Isolates.</title>
        <authorList>
            <person name="Plotts O."/>
            <person name="Newman J."/>
        </authorList>
    </citation>
    <scope>NUCLEOTIDE SEQUENCE [LARGE SCALE GENOMIC DNA]</scope>
    <source>
        <strain evidence="10 11">CJB-3</strain>
    </source>
</reference>
<feature type="signal peptide" evidence="8">
    <location>
        <begin position="1"/>
        <end position="29"/>
    </location>
</feature>
<dbReference type="Gene3D" id="2.40.170.20">
    <property type="entry name" value="TonB-dependent receptor, beta-barrel domain"/>
    <property type="match status" value="1"/>
</dbReference>
<evidence type="ECO:0000256" key="1">
    <source>
        <dbReference type="ARBA" id="ARBA00004571"/>
    </source>
</evidence>
<keyword evidence="8" id="KW-0732">Signal</keyword>
<proteinExistence type="inferred from homology"/>
<keyword evidence="11" id="KW-1185">Reference proteome</keyword>
<keyword evidence="2 7" id="KW-0813">Transport</keyword>
<evidence type="ECO:0000256" key="3">
    <source>
        <dbReference type="ARBA" id="ARBA00022452"/>
    </source>
</evidence>
<dbReference type="Pfam" id="PF13715">
    <property type="entry name" value="CarbopepD_reg_2"/>
    <property type="match status" value="1"/>
</dbReference>
<name>A0ABU8NLL8_9SPHI</name>
<keyword evidence="6 7" id="KW-0998">Cell outer membrane</keyword>
<keyword evidence="10" id="KW-0675">Receptor</keyword>
<comment type="subcellular location">
    <subcellularLocation>
        <location evidence="1 7">Cell outer membrane</location>
        <topology evidence="1 7">Multi-pass membrane protein</topology>
    </subcellularLocation>
</comment>
<evidence type="ECO:0000256" key="5">
    <source>
        <dbReference type="ARBA" id="ARBA00023136"/>
    </source>
</evidence>
<evidence type="ECO:0000256" key="4">
    <source>
        <dbReference type="ARBA" id="ARBA00022692"/>
    </source>
</evidence>
<dbReference type="InterPro" id="IPR039426">
    <property type="entry name" value="TonB-dep_rcpt-like"/>
</dbReference>
<dbReference type="NCBIfam" id="TIGR04057">
    <property type="entry name" value="SusC_RagA_signa"/>
    <property type="match status" value="1"/>
</dbReference>
<dbReference type="Gene3D" id="2.170.130.10">
    <property type="entry name" value="TonB-dependent receptor, plug domain"/>
    <property type="match status" value="1"/>
</dbReference>
<comment type="similarity">
    <text evidence="7">Belongs to the TonB-dependent receptor family.</text>
</comment>
<comment type="caution">
    <text evidence="10">The sequence shown here is derived from an EMBL/GenBank/DDBJ whole genome shotgun (WGS) entry which is preliminary data.</text>
</comment>
<dbReference type="InterPro" id="IPR023996">
    <property type="entry name" value="TonB-dep_OMP_SusC/RagA"/>
</dbReference>
<dbReference type="NCBIfam" id="TIGR04056">
    <property type="entry name" value="OMP_RagA_SusC"/>
    <property type="match status" value="1"/>
</dbReference>
<keyword evidence="5 7" id="KW-0472">Membrane</keyword>
<evidence type="ECO:0000259" key="9">
    <source>
        <dbReference type="Pfam" id="PF07715"/>
    </source>
</evidence>
<feature type="domain" description="TonB-dependent receptor plug" evidence="9">
    <location>
        <begin position="120"/>
        <end position="228"/>
    </location>
</feature>
<evidence type="ECO:0000313" key="11">
    <source>
        <dbReference type="Proteomes" id="UP001378956"/>
    </source>
</evidence>
<protein>
    <submittedName>
        <fullName evidence="10">TonB-dependent receptor</fullName>
    </submittedName>
</protein>
<organism evidence="10 11">
    <name type="scientific">Pedobacter panaciterrae</name>
    <dbReference type="NCBI Taxonomy" id="363849"/>
    <lineage>
        <taxon>Bacteria</taxon>
        <taxon>Pseudomonadati</taxon>
        <taxon>Bacteroidota</taxon>
        <taxon>Sphingobacteriia</taxon>
        <taxon>Sphingobacteriales</taxon>
        <taxon>Sphingobacteriaceae</taxon>
        <taxon>Pedobacter</taxon>
    </lineage>
</organism>
<dbReference type="PROSITE" id="PS52016">
    <property type="entry name" value="TONB_DEPENDENT_REC_3"/>
    <property type="match status" value="1"/>
</dbReference>
<dbReference type="Proteomes" id="UP001378956">
    <property type="component" value="Unassembled WGS sequence"/>
</dbReference>
<accession>A0ABU8NLL8</accession>
<keyword evidence="4 7" id="KW-0812">Transmembrane</keyword>
<dbReference type="InterPro" id="IPR036942">
    <property type="entry name" value="Beta-barrel_TonB_sf"/>
</dbReference>
<evidence type="ECO:0000256" key="2">
    <source>
        <dbReference type="ARBA" id="ARBA00022448"/>
    </source>
</evidence>
<evidence type="ECO:0000256" key="7">
    <source>
        <dbReference type="PROSITE-ProRule" id="PRU01360"/>
    </source>
</evidence>